<dbReference type="EMBL" id="KV878139">
    <property type="protein sequence ID" value="OJJ08458.1"/>
    <property type="molecule type" value="Genomic_DNA"/>
</dbReference>
<feature type="region of interest" description="Disordered" evidence="1">
    <location>
        <begin position="13"/>
        <end position="37"/>
    </location>
</feature>
<evidence type="ECO:0000313" key="2">
    <source>
        <dbReference type="EMBL" id="OJJ08458.1"/>
    </source>
</evidence>
<dbReference type="VEuPathDB" id="FungiDB:ASPVEDRAFT_47620"/>
<dbReference type="Proteomes" id="UP000184073">
    <property type="component" value="Unassembled WGS sequence"/>
</dbReference>
<sequence length="81" mass="8855">MYHPLIRIERYSAPNTDDGMAPIGGYGSPAASTQKPYPADQVKCQYAAASRTDKVSHLHYSYARGTKPSSGLLSPFGHRRT</sequence>
<name>A0A1L9Q451_ASPVE</name>
<protein>
    <submittedName>
        <fullName evidence="2">Uncharacterized protein</fullName>
    </submittedName>
</protein>
<evidence type="ECO:0000313" key="3">
    <source>
        <dbReference type="Proteomes" id="UP000184073"/>
    </source>
</evidence>
<dbReference type="RefSeq" id="XP_040674220.1">
    <property type="nucleotide sequence ID" value="XM_040813823.1"/>
</dbReference>
<keyword evidence="3" id="KW-1185">Reference proteome</keyword>
<proteinExistence type="predicted"/>
<accession>A0A1L9Q451</accession>
<dbReference type="AlphaFoldDB" id="A0A1L9Q451"/>
<gene>
    <name evidence="2" type="ORF">ASPVEDRAFT_47620</name>
</gene>
<evidence type="ECO:0000256" key="1">
    <source>
        <dbReference type="SAM" id="MobiDB-lite"/>
    </source>
</evidence>
<organism evidence="2 3">
    <name type="scientific">Aspergillus versicolor CBS 583.65</name>
    <dbReference type="NCBI Taxonomy" id="1036611"/>
    <lineage>
        <taxon>Eukaryota</taxon>
        <taxon>Fungi</taxon>
        <taxon>Dikarya</taxon>
        <taxon>Ascomycota</taxon>
        <taxon>Pezizomycotina</taxon>
        <taxon>Eurotiomycetes</taxon>
        <taxon>Eurotiomycetidae</taxon>
        <taxon>Eurotiales</taxon>
        <taxon>Aspergillaceae</taxon>
        <taxon>Aspergillus</taxon>
        <taxon>Aspergillus subgen. Nidulantes</taxon>
    </lineage>
</organism>
<feature type="region of interest" description="Disordered" evidence="1">
    <location>
        <begin position="62"/>
        <end position="81"/>
    </location>
</feature>
<dbReference type="GeneID" id="63729334"/>
<reference evidence="3" key="1">
    <citation type="journal article" date="2017" name="Genome Biol.">
        <title>Comparative genomics reveals high biological diversity and specific adaptations in the industrially and medically important fungal genus Aspergillus.</title>
        <authorList>
            <person name="de Vries R.P."/>
            <person name="Riley R."/>
            <person name="Wiebenga A."/>
            <person name="Aguilar-Osorio G."/>
            <person name="Amillis S."/>
            <person name="Uchima C.A."/>
            <person name="Anderluh G."/>
            <person name="Asadollahi M."/>
            <person name="Askin M."/>
            <person name="Barry K."/>
            <person name="Battaglia E."/>
            <person name="Bayram O."/>
            <person name="Benocci T."/>
            <person name="Braus-Stromeyer S.A."/>
            <person name="Caldana C."/>
            <person name="Canovas D."/>
            <person name="Cerqueira G.C."/>
            <person name="Chen F."/>
            <person name="Chen W."/>
            <person name="Choi C."/>
            <person name="Clum A."/>
            <person name="Dos Santos R.A."/>
            <person name="Damasio A.R."/>
            <person name="Diallinas G."/>
            <person name="Emri T."/>
            <person name="Fekete E."/>
            <person name="Flipphi M."/>
            <person name="Freyberg S."/>
            <person name="Gallo A."/>
            <person name="Gournas C."/>
            <person name="Habgood R."/>
            <person name="Hainaut M."/>
            <person name="Harispe M.L."/>
            <person name="Henrissat B."/>
            <person name="Hilden K.S."/>
            <person name="Hope R."/>
            <person name="Hossain A."/>
            <person name="Karabika E."/>
            <person name="Karaffa L."/>
            <person name="Karanyi Z."/>
            <person name="Krasevec N."/>
            <person name="Kuo A."/>
            <person name="Kusch H."/>
            <person name="LaButti K."/>
            <person name="Lagendijk E.L."/>
            <person name="Lapidus A."/>
            <person name="Levasseur A."/>
            <person name="Lindquist E."/>
            <person name="Lipzen A."/>
            <person name="Logrieco A.F."/>
            <person name="MacCabe A."/>
            <person name="Maekelae M.R."/>
            <person name="Malavazi I."/>
            <person name="Melin P."/>
            <person name="Meyer V."/>
            <person name="Mielnichuk N."/>
            <person name="Miskei M."/>
            <person name="Molnar A.P."/>
            <person name="Mule G."/>
            <person name="Ngan C.Y."/>
            <person name="Orejas M."/>
            <person name="Orosz E."/>
            <person name="Ouedraogo J.P."/>
            <person name="Overkamp K.M."/>
            <person name="Park H.-S."/>
            <person name="Perrone G."/>
            <person name="Piumi F."/>
            <person name="Punt P.J."/>
            <person name="Ram A.F."/>
            <person name="Ramon A."/>
            <person name="Rauscher S."/>
            <person name="Record E."/>
            <person name="Riano-Pachon D.M."/>
            <person name="Robert V."/>
            <person name="Roehrig J."/>
            <person name="Ruller R."/>
            <person name="Salamov A."/>
            <person name="Salih N.S."/>
            <person name="Samson R.A."/>
            <person name="Sandor E."/>
            <person name="Sanguinetti M."/>
            <person name="Schuetze T."/>
            <person name="Sepcic K."/>
            <person name="Shelest E."/>
            <person name="Sherlock G."/>
            <person name="Sophianopoulou V."/>
            <person name="Squina F.M."/>
            <person name="Sun H."/>
            <person name="Susca A."/>
            <person name="Todd R.B."/>
            <person name="Tsang A."/>
            <person name="Unkles S.E."/>
            <person name="van de Wiele N."/>
            <person name="van Rossen-Uffink D."/>
            <person name="Oliveira J.V."/>
            <person name="Vesth T.C."/>
            <person name="Visser J."/>
            <person name="Yu J.-H."/>
            <person name="Zhou M."/>
            <person name="Andersen M.R."/>
            <person name="Archer D.B."/>
            <person name="Baker S.E."/>
            <person name="Benoit I."/>
            <person name="Brakhage A.A."/>
            <person name="Braus G.H."/>
            <person name="Fischer R."/>
            <person name="Frisvad J.C."/>
            <person name="Goldman G.H."/>
            <person name="Houbraken J."/>
            <person name="Oakley B."/>
            <person name="Pocsi I."/>
            <person name="Scazzocchio C."/>
            <person name="Seiboth B."/>
            <person name="vanKuyk P.A."/>
            <person name="Wortman J."/>
            <person name="Dyer P.S."/>
            <person name="Grigoriev I.V."/>
        </authorList>
    </citation>
    <scope>NUCLEOTIDE SEQUENCE [LARGE SCALE GENOMIC DNA]</scope>
    <source>
        <strain evidence="3">CBS 583.65</strain>
    </source>
</reference>